<dbReference type="InterPro" id="IPR035418">
    <property type="entry name" value="AraC-bd_2"/>
</dbReference>
<dbReference type="Pfam" id="PF12833">
    <property type="entry name" value="HTH_18"/>
    <property type="match status" value="1"/>
</dbReference>
<organism evidence="5 6">
    <name type="scientific">Aeromicrobium yanjiei</name>
    <dbReference type="NCBI Taxonomy" id="2662028"/>
    <lineage>
        <taxon>Bacteria</taxon>
        <taxon>Bacillati</taxon>
        <taxon>Actinomycetota</taxon>
        <taxon>Actinomycetes</taxon>
        <taxon>Propionibacteriales</taxon>
        <taxon>Nocardioidaceae</taxon>
        <taxon>Aeromicrobium</taxon>
    </lineage>
</organism>
<dbReference type="PANTHER" id="PTHR46796:SF6">
    <property type="entry name" value="ARAC SUBFAMILY"/>
    <property type="match status" value="1"/>
</dbReference>
<evidence type="ECO:0000313" key="6">
    <source>
        <dbReference type="Proteomes" id="UP000392064"/>
    </source>
</evidence>
<dbReference type="InterPro" id="IPR020449">
    <property type="entry name" value="Tscrpt_reg_AraC-type_HTH"/>
</dbReference>
<gene>
    <name evidence="5" type="ORF">GEV26_16810</name>
</gene>
<name>A0A5Q2MME6_9ACTN</name>
<proteinExistence type="predicted"/>
<accession>A0A5Q2MME6</accession>
<dbReference type="PRINTS" id="PR00032">
    <property type="entry name" value="HTHARAC"/>
</dbReference>
<dbReference type="InterPro" id="IPR018060">
    <property type="entry name" value="HTH_AraC"/>
</dbReference>
<dbReference type="Pfam" id="PF14525">
    <property type="entry name" value="AraC_binding_2"/>
    <property type="match status" value="1"/>
</dbReference>
<evidence type="ECO:0000256" key="3">
    <source>
        <dbReference type="ARBA" id="ARBA00023163"/>
    </source>
</evidence>
<evidence type="ECO:0000256" key="1">
    <source>
        <dbReference type="ARBA" id="ARBA00023015"/>
    </source>
</evidence>
<dbReference type="Proteomes" id="UP000392064">
    <property type="component" value="Chromosome"/>
</dbReference>
<dbReference type="InterPro" id="IPR009057">
    <property type="entry name" value="Homeodomain-like_sf"/>
</dbReference>
<dbReference type="PROSITE" id="PS00041">
    <property type="entry name" value="HTH_ARAC_FAMILY_1"/>
    <property type="match status" value="1"/>
</dbReference>
<dbReference type="SUPFAM" id="SSF46689">
    <property type="entry name" value="Homeodomain-like"/>
    <property type="match status" value="1"/>
</dbReference>
<sequence length="322" mass="34879">MARCGGGVVVGTDYEVSHLDTSDVEASDRPDLWREHVRFNHGGLDFVFERPSGFWGETVVQRSGELQLVEFSSDAITYERRARAARTDDDRSLRVLVPRTGELRVTRPDGEVRVGPGGAVAVSMTSAFALSHGAGARAWVVSVPESMWPRAIIPREPRVLDLRSGMGAVVASMTTQLSAERRQLSETDFREVTAALARLLAQCLADDATERWPELAQAAVALVRAQSDDPTLTPSSLARRLGWSLRQVQSVAQAAGTTPSEMIRSTRLARARARLDDPAEVHRSVADIAHASGFGSVSTFNGAFRDAYGLSPREARAGSVGR</sequence>
<evidence type="ECO:0000256" key="2">
    <source>
        <dbReference type="ARBA" id="ARBA00023125"/>
    </source>
</evidence>
<dbReference type="InterPro" id="IPR050204">
    <property type="entry name" value="AraC_XylS_family_regulators"/>
</dbReference>
<dbReference type="AlphaFoldDB" id="A0A5Q2MME6"/>
<evidence type="ECO:0000313" key="5">
    <source>
        <dbReference type="EMBL" id="QGG42903.1"/>
    </source>
</evidence>
<evidence type="ECO:0000259" key="4">
    <source>
        <dbReference type="PROSITE" id="PS01124"/>
    </source>
</evidence>
<dbReference type="PANTHER" id="PTHR46796">
    <property type="entry name" value="HTH-TYPE TRANSCRIPTIONAL ACTIVATOR RHAS-RELATED"/>
    <property type="match status" value="1"/>
</dbReference>
<protein>
    <submittedName>
        <fullName evidence="5">Helix-turn-helix domain-containing protein</fullName>
    </submittedName>
</protein>
<dbReference type="SMART" id="SM00342">
    <property type="entry name" value="HTH_ARAC"/>
    <property type="match status" value="1"/>
</dbReference>
<reference evidence="5 6" key="1">
    <citation type="submission" date="2019-11" db="EMBL/GenBank/DDBJ databases">
        <authorList>
            <person name="Li J."/>
        </authorList>
    </citation>
    <scope>NUCLEOTIDE SEQUENCE [LARGE SCALE GENOMIC DNA]</scope>
    <source>
        <strain evidence="5 6">MF47</strain>
    </source>
</reference>
<dbReference type="EMBL" id="CP045737">
    <property type="protein sequence ID" value="QGG42903.1"/>
    <property type="molecule type" value="Genomic_DNA"/>
</dbReference>
<keyword evidence="1" id="KW-0805">Transcription regulation</keyword>
<keyword evidence="3" id="KW-0804">Transcription</keyword>
<dbReference type="Gene3D" id="1.10.10.60">
    <property type="entry name" value="Homeodomain-like"/>
    <property type="match status" value="1"/>
</dbReference>
<dbReference type="KEGG" id="aef:GEV26_16810"/>
<dbReference type="PROSITE" id="PS01124">
    <property type="entry name" value="HTH_ARAC_FAMILY_2"/>
    <property type="match status" value="1"/>
</dbReference>
<feature type="domain" description="HTH araC/xylS-type" evidence="4">
    <location>
        <begin position="217"/>
        <end position="318"/>
    </location>
</feature>
<dbReference type="InterPro" id="IPR018062">
    <property type="entry name" value="HTH_AraC-typ_CS"/>
</dbReference>
<keyword evidence="6" id="KW-1185">Reference proteome</keyword>
<dbReference type="GO" id="GO:0043565">
    <property type="term" value="F:sequence-specific DNA binding"/>
    <property type="evidence" value="ECO:0007669"/>
    <property type="project" value="InterPro"/>
</dbReference>
<keyword evidence="2" id="KW-0238">DNA-binding</keyword>
<dbReference type="GO" id="GO:0003700">
    <property type="term" value="F:DNA-binding transcription factor activity"/>
    <property type="evidence" value="ECO:0007669"/>
    <property type="project" value="InterPro"/>
</dbReference>